<protein>
    <submittedName>
        <fullName evidence="1">(spotted green pufferfish) hypothetical protein</fullName>
    </submittedName>
</protein>
<dbReference type="EMBL" id="CAAE01022834">
    <property type="protein sequence ID" value="CAG14478.1"/>
    <property type="molecule type" value="Genomic_DNA"/>
</dbReference>
<sequence length="26" mass="3158">TFEDFKNDKQALEYQQRIVDILLQVC</sequence>
<dbReference type="KEGG" id="tng:GSTEN00036280G001"/>
<reference evidence="1" key="2">
    <citation type="submission" date="2004-02" db="EMBL/GenBank/DDBJ databases">
        <authorList>
            <consortium name="Genoscope"/>
            <consortium name="Whitehead Institute Centre for Genome Research"/>
        </authorList>
    </citation>
    <scope>NUCLEOTIDE SEQUENCE</scope>
</reference>
<feature type="non-terminal residue" evidence="1">
    <location>
        <position position="1"/>
    </location>
</feature>
<gene>
    <name evidence="1" type="ORF">GSTENG00036280001</name>
</gene>
<feature type="non-terminal residue" evidence="1">
    <location>
        <position position="26"/>
    </location>
</feature>
<evidence type="ECO:0000313" key="1">
    <source>
        <dbReference type="EMBL" id="CAG14478.1"/>
    </source>
</evidence>
<dbReference type="AlphaFoldDB" id="Q4RAV5"/>
<organism evidence="1">
    <name type="scientific">Tetraodon nigroviridis</name>
    <name type="common">Spotted green pufferfish</name>
    <name type="synonym">Chelonodon nigroviridis</name>
    <dbReference type="NCBI Taxonomy" id="99883"/>
    <lineage>
        <taxon>Eukaryota</taxon>
        <taxon>Metazoa</taxon>
        <taxon>Chordata</taxon>
        <taxon>Craniata</taxon>
        <taxon>Vertebrata</taxon>
        <taxon>Euteleostomi</taxon>
        <taxon>Actinopterygii</taxon>
        <taxon>Neopterygii</taxon>
        <taxon>Teleostei</taxon>
        <taxon>Neoteleostei</taxon>
        <taxon>Acanthomorphata</taxon>
        <taxon>Eupercaria</taxon>
        <taxon>Tetraodontiformes</taxon>
        <taxon>Tetradontoidea</taxon>
        <taxon>Tetraodontidae</taxon>
        <taxon>Tetraodon</taxon>
    </lineage>
</organism>
<reference evidence="1" key="1">
    <citation type="journal article" date="2004" name="Nature">
        <title>Genome duplication in the teleost fish Tetraodon nigroviridis reveals the early vertebrate proto-karyotype.</title>
        <authorList>
            <person name="Jaillon O."/>
            <person name="Aury J.-M."/>
            <person name="Brunet F."/>
            <person name="Petit J.-L."/>
            <person name="Stange-Thomann N."/>
            <person name="Mauceli E."/>
            <person name="Bouneau L."/>
            <person name="Fischer C."/>
            <person name="Ozouf-Costaz C."/>
            <person name="Bernot A."/>
            <person name="Nicaud S."/>
            <person name="Jaffe D."/>
            <person name="Fisher S."/>
            <person name="Lutfalla G."/>
            <person name="Dossat C."/>
            <person name="Segurens B."/>
            <person name="Dasilva C."/>
            <person name="Salanoubat M."/>
            <person name="Levy M."/>
            <person name="Boudet N."/>
            <person name="Castellano S."/>
            <person name="Anthouard V."/>
            <person name="Jubin C."/>
            <person name="Castelli V."/>
            <person name="Katinka M."/>
            <person name="Vacherie B."/>
            <person name="Biemont C."/>
            <person name="Skalli Z."/>
            <person name="Cattolico L."/>
            <person name="Poulain J."/>
            <person name="De Berardinis V."/>
            <person name="Cruaud C."/>
            <person name="Duprat S."/>
            <person name="Brottier P."/>
            <person name="Coutanceau J.-P."/>
            <person name="Gouzy J."/>
            <person name="Parra G."/>
            <person name="Lardier G."/>
            <person name="Chapple C."/>
            <person name="McKernan K.J."/>
            <person name="McEwan P."/>
            <person name="Bosak S."/>
            <person name="Kellis M."/>
            <person name="Volff J.-N."/>
            <person name="Guigo R."/>
            <person name="Zody M.C."/>
            <person name="Mesirov J."/>
            <person name="Lindblad-Toh K."/>
            <person name="Birren B."/>
            <person name="Nusbaum C."/>
            <person name="Kahn D."/>
            <person name="Robinson-Rechavi M."/>
            <person name="Laudet V."/>
            <person name="Schachter V."/>
            <person name="Quetier F."/>
            <person name="Saurin W."/>
            <person name="Scarpelli C."/>
            <person name="Wincker P."/>
            <person name="Lander E.S."/>
            <person name="Weissenbach J."/>
            <person name="Roest Crollius H."/>
        </authorList>
    </citation>
    <scope>NUCLEOTIDE SEQUENCE [LARGE SCALE GENOMIC DNA]</scope>
</reference>
<comment type="caution">
    <text evidence="1">The sequence shown here is derived from an EMBL/GenBank/DDBJ whole genome shotgun (WGS) entry which is preliminary data.</text>
</comment>
<name>Q4RAV5_TETNG</name>
<proteinExistence type="predicted"/>
<accession>Q4RAV5</accession>